<feature type="region of interest" description="Disordered" evidence="1">
    <location>
        <begin position="1"/>
        <end position="160"/>
    </location>
</feature>
<dbReference type="GO" id="GO:0030686">
    <property type="term" value="C:90S preribosome"/>
    <property type="evidence" value="ECO:0007669"/>
    <property type="project" value="TreeGrafter"/>
</dbReference>
<dbReference type="Proteomes" id="UP001289374">
    <property type="component" value="Unassembled WGS sequence"/>
</dbReference>
<evidence type="ECO:0000313" key="3">
    <source>
        <dbReference type="Proteomes" id="UP001289374"/>
    </source>
</evidence>
<reference evidence="2" key="1">
    <citation type="submission" date="2020-06" db="EMBL/GenBank/DDBJ databases">
        <authorList>
            <person name="Li T."/>
            <person name="Hu X."/>
            <person name="Zhang T."/>
            <person name="Song X."/>
            <person name="Zhang H."/>
            <person name="Dai N."/>
            <person name="Sheng W."/>
            <person name="Hou X."/>
            <person name="Wei L."/>
        </authorList>
    </citation>
    <scope>NUCLEOTIDE SEQUENCE</scope>
    <source>
        <strain evidence="2">K16</strain>
        <tissue evidence="2">Leaf</tissue>
    </source>
</reference>
<feature type="compositionally biased region" description="Basic residues" evidence="1">
    <location>
        <begin position="142"/>
        <end position="160"/>
    </location>
</feature>
<evidence type="ECO:0000256" key="1">
    <source>
        <dbReference type="SAM" id="MobiDB-lite"/>
    </source>
</evidence>
<keyword evidence="3" id="KW-1185">Reference proteome</keyword>
<dbReference type="InterPro" id="IPR040382">
    <property type="entry name" value="NOL10/Enp2"/>
</dbReference>
<sequence length="160" mass="17862">MPSTTKKPSLLEEHFEAVEEDDEGIGGSDASSASELSEDEHENTKGKSKKKVQAPRKRHAEAFWNRESLADEDSLPLGERAALRKPWEVSRDVVKHGQGGSREISFNPRSSSKYKEYDEDEEARPGKRRGIQSLKLSGSRGRGGRGRGGFRGRNRGRGRR</sequence>
<accession>A0AAE1X446</accession>
<feature type="compositionally biased region" description="Basic and acidic residues" evidence="1">
    <location>
        <begin position="81"/>
        <end position="95"/>
    </location>
</feature>
<proteinExistence type="predicted"/>
<name>A0AAE1X446_9LAMI</name>
<comment type="caution">
    <text evidence="2">The sequence shown here is derived from an EMBL/GenBank/DDBJ whole genome shotgun (WGS) entry which is preliminary data.</text>
</comment>
<feature type="compositionally biased region" description="Basic residues" evidence="1">
    <location>
        <begin position="46"/>
        <end position="59"/>
    </location>
</feature>
<reference evidence="2" key="2">
    <citation type="journal article" date="2024" name="Plant">
        <title>Genomic evolution and insights into agronomic trait innovations of Sesamum species.</title>
        <authorList>
            <person name="Miao H."/>
            <person name="Wang L."/>
            <person name="Qu L."/>
            <person name="Liu H."/>
            <person name="Sun Y."/>
            <person name="Le M."/>
            <person name="Wang Q."/>
            <person name="Wei S."/>
            <person name="Zheng Y."/>
            <person name="Lin W."/>
            <person name="Duan Y."/>
            <person name="Cao H."/>
            <person name="Xiong S."/>
            <person name="Wang X."/>
            <person name="Wei L."/>
            <person name="Li C."/>
            <person name="Ma Q."/>
            <person name="Ju M."/>
            <person name="Zhao R."/>
            <person name="Li G."/>
            <person name="Mu C."/>
            <person name="Tian Q."/>
            <person name="Mei H."/>
            <person name="Zhang T."/>
            <person name="Gao T."/>
            <person name="Zhang H."/>
        </authorList>
    </citation>
    <scope>NUCLEOTIDE SEQUENCE</scope>
    <source>
        <strain evidence="2">K16</strain>
    </source>
</reference>
<evidence type="ECO:0000313" key="2">
    <source>
        <dbReference type="EMBL" id="KAK4404776.1"/>
    </source>
</evidence>
<gene>
    <name evidence="2" type="ORF">Sango_0846200</name>
</gene>
<protein>
    <submittedName>
        <fullName evidence="2">Uncharacterized protein</fullName>
    </submittedName>
</protein>
<organism evidence="2 3">
    <name type="scientific">Sesamum angolense</name>
    <dbReference type="NCBI Taxonomy" id="2727404"/>
    <lineage>
        <taxon>Eukaryota</taxon>
        <taxon>Viridiplantae</taxon>
        <taxon>Streptophyta</taxon>
        <taxon>Embryophyta</taxon>
        <taxon>Tracheophyta</taxon>
        <taxon>Spermatophyta</taxon>
        <taxon>Magnoliopsida</taxon>
        <taxon>eudicotyledons</taxon>
        <taxon>Gunneridae</taxon>
        <taxon>Pentapetalae</taxon>
        <taxon>asterids</taxon>
        <taxon>lamiids</taxon>
        <taxon>Lamiales</taxon>
        <taxon>Pedaliaceae</taxon>
        <taxon>Sesamum</taxon>
    </lineage>
</organism>
<dbReference type="PANTHER" id="PTHR14927">
    <property type="entry name" value="NUCLEOLAR PROTEIN 10"/>
    <property type="match status" value="1"/>
</dbReference>
<dbReference type="AlphaFoldDB" id="A0AAE1X446"/>
<dbReference type="EMBL" id="JACGWL010000004">
    <property type="protein sequence ID" value="KAK4404776.1"/>
    <property type="molecule type" value="Genomic_DNA"/>
</dbReference>
<dbReference type="GO" id="GO:0032040">
    <property type="term" value="C:small-subunit processome"/>
    <property type="evidence" value="ECO:0007669"/>
    <property type="project" value="TreeGrafter"/>
</dbReference>
<dbReference type="PANTHER" id="PTHR14927:SF0">
    <property type="entry name" value="NUCLEOLAR PROTEIN 10"/>
    <property type="match status" value="1"/>
</dbReference>
<dbReference type="GO" id="GO:0000462">
    <property type="term" value="P:maturation of SSU-rRNA from tricistronic rRNA transcript (SSU-rRNA, 5.8S rRNA, LSU-rRNA)"/>
    <property type="evidence" value="ECO:0007669"/>
    <property type="project" value="TreeGrafter"/>
</dbReference>